<evidence type="ECO:0000256" key="10">
    <source>
        <dbReference type="RuleBase" id="RU000454"/>
    </source>
</evidence>
<dbReference type="Pfam" id="PF14543">
    <property type="entry name" value="TAXi_N"/>
    <property type="match status" value="1"/>
</dbReference>
<keyword evidence="3" id="KW-0812">Transmembrane</keyword>
<evidence type="ECO:0000256" key="8">
    <source>
        <dbReference type="ARBA" id="ARBA00046288"/>
    </source>
</evidence>
<dbReference type="Gene3D" id="2.40.70.10">
    <property type="entry name" value="Acid Proteases"/>
    <property type="match status" value="2"/>
</dbReference>
<dbReference type="PANTHER" id="PTHR13683:SF375">
    <property type="entry name" value="PEPTIDASE A1 DOMAIN-CONTAINING PROTEIN"/>
    <property type="match status" value="1"/>
</dbReference>
<evidence type="ECO:0000256" key="4">
    <source>
        <dbReference type="ARBA" id="ARBA00022729"/>
    </source>
</evidence>
<dbReference type="Pfam" id="PF14541">
    <property type="entry name" value="TAXi_C"/>
    <property type="match status" value="1"/>
</dbReference>
<dbReference type="GO" id="GO:0004190">
    <property type="term" value="F:aspartic-type endopeptidase activity"/>
    <property type="evidence" value="ECO:0007669"/>
    <property type="project" value="UniProtKB-KW"/>
</dbReference>
<evidence type="ECO:0000313" key="13">
    <source>
        <dbReference type="EMBL" id="CBN76990.1"/>
    </source>
</evidence>
<sequence>MRPVSVMAPTSGASAATAAALTLAAAVARTAGLSDRHHRHTAPTVGLPGGSFLEVDSELPGPNLDDGTPTKLYSLSLGRAFHNHTESAELTAAVDAKKLARRDWQGRRSLYMSFEDTPLFPGWGTHFAYVYAGTPPQRVSVIIDTGSHFTAFPCSECENCGSHTDPHWDQSKSTSSHIVTCEDCHGSFRCQKDKRCGFSQRYSEGSSWRAYQVEDVLWVGELTLQQSEKINHDESAYSVEFMFGCIESQTGLFKTQLADGIMGMSADSHTLVWQLAKAGKIKERTFSLCFGKNGGTMVIGGYDTRLNKPGHEMMYTPSTKTNGWFTVQVTDITVNRVSIAQDPAIFQRGKGIIVDSGTTDTYLPRSVAKGFSAAWERATGSPYANCKDNHFCMILTSAELEALPTVTIHMDGGLEVNVRPSGYMDALGKDNAYAPRIYLTESMGGVLGANVMLDHNVVFDYENHLVGFAEGVCDYRADNQGSVPGGVGAQEKLAQQEVPADEDCVTAKKRVQKCNARCPKGLEEPETIKGNEIWEDVIITHPKGSGKACPEAMEKESRECVEDCPADPLVLEGDEKATKEGGDGEKKEATEGGGGEPAVQLVVRAGGVESSTQGTYCSIDQELWTECSLDCLQERFLDDECGKEAEARACNLGNVCPTSKAGLLLSVGVGLKIDVGDAGVSEEHSELWLTWLGTTVADAVAELTSLAAGNVEAAVTCTDPRAADIAAFGGAAGASFDCEAKVEMHLTPKVDSVAADKVAQVFNNGTGSSSSFSASLSAALQWAKRQHWLLSGVTVAAGSAGPVSVFIASNGEAYHPQESNRLQSARPGRSGSGPQGARLMLTLAGVVVAVLAALVLRVKHLRVPGEGEGRPSGAAAAAAAAVLGYRRVDEVEMSARGGGHSRDASRELSIRSRSPSVAAASGGDGGGEGVDSAEGRFAVRRTVGEGK</sequence>
<dbReference type="OrthoDB" id="2747330at2759"/>
<evidence type="ECO:0000259" key="12">
    <source>
        <dbReference type="PROSITE" id="PS51767"/>
    </source>
</evidence>
<dbReference type="InParanoid" id="D8LJA6"/>
<dbReference type="PROSITE" id="PS00141">
    <property type="entry name" value="ASP_PROTEASE"/>
    <property type="match status" value="1"/>
</dbReference>
<comment type="similarity">
    <text evidence="1 10">Belongs to the peptidase A1 family.</text>
</comment>
<dbReference type="InterPro" id="IPR032861">
    <property type="entry name" value="TAXi_N"/>
</dbReference>
<dbReference type="PANTHER" id="PTHR13683">
    <property type="entry name" value="ASPARTYL PROTEASES"/>
    <property type="match status" value="1"/>
</dbReference>
<dbReference type="PROSITE" id="PS51767">
    <property type="entry name" value="PEPTIDASE_A1"/>
    <property type="match status" value="1"/>
</dbReference>
<dbReference type="InterPro" id="IPR001969">
    <property type="entry name" value="Aspartic_peptidase_AS"/>
</dbReference>
<feature type="active site" evidence="9">
    <location>
        <position position="144"/>
    </location>
</feature>
<evidence type="ECO:0000256" key="7">
    <source>
        <dbReference type="ARBA" id="ARBA00023136"/>
    </source>
</evidence>
<feature type="compositionally biased region" description="Basic and acidic residues" evidence="11">
    <location>
        <begin position="900"/>
        <end position="910"/>
    </location>
</feature>
<keyword evidence="4" id="KW-0732">Signal</keyword>
<protein>
    <submittedName>
        <fullName evidence="13">Aspartic protease PM5</fullName>
    </submittedName>
</protein>
<dbReference type="GO" id="GO:0012505">
    <property type="term" value="C:endomembrane system"/>
    <property type="evidence" value="ECO:0007669"/>
    <property type="project" value="UniProtKB-SubCell"/>
</dbReference>
<reference evidence="13 14" key="1">
    <citation type="journal article" date="2010" name="Nature">
        <title>The Ectocarpus genome and the independent evolution of multicellularity in brown algae.</title>
        <authorList>
            <person name="Cock J.M."/>
            <person name="Sterck L."/>
            <person name="Rouze P."/>
            <person name="Scornet D."/>
            <person name="Allen A.E."/>
            <person name="Amoutzias G."/>
            <person name="Anthouard V."/>
            <person name="Artiguenave F."/>
            <person name="Aury J.M."/>
            <person name="Badger J.H."/>
            <person name="Beszteri B."/>
            <person name="Billiau K."/>
            <person name="Bonnet E."/>
            <person name="Bothwell J.H."/>
            <person name="Bowler C."/>
            <person name="Boyen C."/>
            <person name="Brownlee C."/>
            <person name="Carrano C.J."/>
            <person name="Charrier B."/>
            <person name="Cho G.Y."/>
            <person name="Coelho S.M."/>
            <person name="Collen J."/>
            <person name="Corre E."/>
            <person name="Da Silva C."/>
            <person name="Delage L."/>
            <person name="Delaroque N."/>
            <person name="Dittami S.M."/>
            <person name="Doulbeau S."/>
            <person name="Elias M."/>
            <person name="Farnham G."/>
            <person name="Gachon C.M."/>
            <person name="Gschloessl B."/>
            <person name="Heesch S."/>
            <person name="Jabbari K."/>
            <person name="Jubin C."/>
            <person name="Kawai H."/>
            <person name="Kimura K."/>
            <person name="Kloareg B."/>
            <person name="Kupper F.C."/>
            <person name="Lang D."/>
            <person name="Le Bail A."/>
            <person name="Leblanc C."/>
            <person name="Lerouge P."/>
            <person name="Lohr M."/>
            <person name="Lopez P.J."/>
            <person name="Martens C."/>
            <person name="Maumus F."/>
            <person name="Michel G."/>
            <person name="Miranda-Saavedra D."/>
            <person name="Morales J."/>
            <person name="Moreau H."/>
            <person name="Motomura T."/>
            <person name="Nagasato C."/>
            <person name="Napoli C.A."/>
            <person name="Nelson D.R."/>
            <person name="Nyvall-Collen P."/>
            <person name="Peters A.F."/>
            <person name="Pommier C."/>
            <person name="Potin P."/>
            <person name="Poulain J."/>
            <person name="Quesneville H."/>
            <person name="Read B."/>
            <person name="Rensing S.A."/>
            <person name="Ritter A."/>
            <person name="Rousvoal S."/>
            <person name="Samanta M."/>
            <person name="Samson G."/>
            <person name="Schroeder D.C."/>
            <person name="Segurens B."/>
            <person name="Strittmatter M."/>
            <person name="Tonon T."/>
            <person name="Tregear J.W."/>
            <person name="Valentin K."/>
            <person name="von Dassow P."/>
            <person name="Yamagishi T."/>
            <person name="Van de Peer Y."/>
            <person name="Wincker P."/>
        </authorList>
    </citation>
    <scope>NUCLEOTIDE SEQUENCE [LARGE SCALE GENOMIC DNA]</scope>
    <source>
        <strain evidence="14">Ec32 / CCAP1310/4</strain>
    </source>
</reference>
<evidence type="ECO:0000256" key="1">
    <source>
        <dbReference type="ARBA" id="ARBA00007447"/>
    </source>
</evidence>
<evidence type="ECO:0000256" key="2">
    <source>
        <dbReference type="ARBA" id="ARBA00022670"/>
    </source>
</evidence>
<feature type="region of interest" description="Disordered" evidence="11">
    <location>
        <begin position="893"/>
        <end position="947"/>
    </location>
</feature>
<feature type="compositionally biased region" description="Basic and acidic residues" evidence="11">
    <location>
        <begin position="573"/>
        <end position="590"/>
    </location>
</feature>
<keyword evidence="2 10" id="KW-0645">Protease</keyword>
<dbReference type="SUPFAM" id="SSF50630">
    <property type="entry name" value="Acid proteases"/>
    <property type="match status" value="1"/>
</dbReference>
<feature type="region of interest" description="Disordered" evidence="11">
    <location>
        <begin position="571"/>
        <end position="598"/>
    </location>
</feature>
<dbReference type="InterPro" id="IPR021109">
    <property type="entry name" value="Peptidase_aspartic_dom_sf"/>
</dbReference>
<dbReference type="InterPro" id="IPR032799">
    <property type="entry name" value="TAXi_C"/>
</dbReference>
<name>D8LJA6_ECTSI</name>
<keyword evidence="10" id="KW-0064">Aspartyl protease</keyword>
<keyword evidence="7" id="KW-0472">Membrane</keyword>
<comment type="subcellular location">
    <subcellularLocation>
        <location evidence="8">Endomembrane system</location>
        <topology evidence="8">Single-pass type I membrane protein</topology>
    </subcellularLocation>
</comment>
<keyword evidence="14" id="KW-1185">Reference proteome</keyword>
<dbReference type="GO" id="GO:0006508">
    <property type="term" value="P:proteolysis"/>
    <property type="evidence" value="ECO:0007669"/>
    <property type="project" value="UniProtKB-KW"/>
</dbReference>
<feature type="domain" description="Peptidase A1" evidence="12">
    <location>
        <begin position="126"/>
        <end position="469"/>
    </location>
</feature>
<dbReference type="PRINTS" id="PR00792">
    <property type="entry name" value="PEPSIN"/>
</dbReference>
<dbReference type="Proteomes" id="UP000002630">
    <property type="component" value="Linkage Group LG15"/>
</dbReference>
<dbReference type="AlphaFoldDB" id="D8LJA6"/>
<dbReference type="eggNOG" id="KOG1339">
    <property type="taxonomic scope" value="Eukaryota"/>
</dbReference>
<keyword evidence="5 10" id="KW-0378">Hydrolase</keyword>
<feature type="active site" evidence="9">
    <location>
        <position position="355"/>
    </location>
</feature>
<evidence type="ECO:0000256" key="9">
    <source>
        <dbReference type="PIRSR" id="PIRSR601461-1"/>
    </source>
</evidence>
<dbReference type="STRING" id="2880.D8LJA6"/>
<proteinExistence type="inferred from homology"/>
<organism evidence="13 14">
    <name type="scientific">Ectocarpus siliculosus</name>
    <name type="common">Brown alga</name>
    <name type="synonym">Conferva siliculosa</name>
    <dbReference type="NCBI Taxonomy" id="2880"/>
    <lineage>
        <taxon>Eukaryota</taxon>
        <taxon>Sar</taxon>
        <taxon>Stramenopiles</taxon>
        <taxon>Ochrophyta</taxon>
        <taxon>PX clade</taxon>
        <taxon>Phaeophyceae</taxon>
        <taxon>Ectocarpales</taxon>
        <taxon>Ectocarpaceae</taxon>
        <taxon>Ectocarpus</taxon>
    </lineage>
</organism>
<evidence type="ECO:0000256" key="11">
    <source>
        <dbReference type="SAM" id="MobiDB-lite"/>
    </source>
</evidence>
<accession>D8LJA6</accession>
<dbReference type="InterPro" id="IPR001461">
    <property type="entry name" value="Aspartic_peptidase_A1"/>
</dbReference>
<evidence type="ECO:0000256" key="6">
    <source>
        <dbReference type="ARBA" id="ARBA00022989"/>
    </source>
</evidence>
<evidence type="ECO:0000256" key="3">
    <source>
        <dbReference type="ARBA" id="ARBA00022692"/>
    </source>
</evidence>
<gene>
    <name evidence="13" type="ORF">Esi_0024_0169</name>
</gene>
<dbReference type="InterPro" id="IPR033121">
    <property type="entry name" value="PEPTIDASE_A1"/>
</dbReference>
<evidence type="ECO:0000256" key="5">
    <source>
        <dbReference type="ARBA" id="ARBA00022801"/>
    </source>
</evidence>
<dbReference type="EMBL" id="FN649740">
    <property type="protein sequence ID" value="CBN76990.1"/>
    <property type="molecule type" value="Genomic_DNA"/>
</dbReference>
<dbReference type="EMBL" id="FN648420">
    <property type="protein sequence ID" value="CBN76990.1"/>
    <property type="molecule type" value="Genomic_DNA"/>
</dbReference>
<keyword evidence="6" id="KW-1133">Transmembrane helix</keyword>
<evidence type="ECO:0000313" key="14">
    <source>
        <dbReference type="Proteomes" id="UP000002630"/>
    </source>
</evidence>